<accession>A0AAE0MMA3</accession>
<name>A0AAE0MMA3_9PEZI</name>
<dbReference type="Proteomes" id="UP001278500">
    <property type="component" value="Unassembled WGS sequence"/>
</dbReference>
<keyword evidence="2" id="KW-1185">Reference proteome</keyword>
<organism evidence="1 2">
    <name type="scientific">Neurospora tetraspora</name>
    <dbReference type="NCBI Taxonomy" id="94610"/>
    <lineage>
        <taxon>Eukaryota</taxon>
        <taxon>Fungi</taxon>
        <taxon>Dikarya</taxon>
        <taxon>Ascomycota</taxon>
        <taxon>Pezizomycotina</taxon>
        <taxon>Sordariomycetes</taxon>
        <taxon>Sordariomycetidae</taxon>
        <taxon>Sordariales</taxon>
        <taxon>Sordariaceae</taxon>
        <taxon>Neurospora</taxon>
    </lineage>
</organism>
<dbReference type="AlphaFoldDB" id="A0AAE0MMA3"/>
<evidence type="ECO:0008006" key="3">
    <source>
        <dbReference type="Google" id="ProtNLM"/>
    </source>
</evidence>
<evidence type="ECO:0000313" key="2">
    <source>
        <dbReference type="Proteomes" id="UP001278500"/>
    </source>
</evidence>
<dbReference type="Gene3D" id="3.30.710.10">
    <property type="entry name" value="Potassium Channel Kv1.1, Chain A"/>
    <property type="match status" value="1"/>
</dbReference>
<dbReference type="GeneID" id="87864558"/>
<reference evidence="1" key="1">
    <citation type="journal article" date="2023" name="Mol. Phylogenet. Evol.">
        <title>Genome-scale phylogeny and comparative genomics of the fungal order Sordariales.</title>
        <authorList>
            <person name="Hensen N."/>
            <person name="Bonometti L."/>
            <person name="Westerberg I."/>
            <person name="Brannstrom I.O."/>
            <person name="Guillou S."/>
            <person name="Cros-Aarteil S."/>
            <person name="Calhoun S."/>
            <person name="Haridas S."/>
            <person name="Kuo A."/>
            <person name="Mondo S."/>
            <person name="Pangilinan J."/>
            <person name="Riley R."/>
            <person name="LaButti K."/>
            <person name="Andreopoulos B."/>
            <person name="Lipzen A."/>
            <person name="Chen C."/>
            <person name="Yan M."/>
            <person name="Daum C."/>
            <person name="Ng V."/>
            <person name="Clum A."/>
            <person name="Steindorff A."/>
            <person name="Ohm R.A."/>
            <person name="Martin F."/>
            <person name="Silar P."/>
            <person name="Natvig D.O."/>
            <person name="Lalanne C."/>
            <person name="Gautier V."/>
            <person name="Ament-Velasquez S.L."/>
            <person name="Kruys A."/>
            <person name="Hutchinson M.I."/>
            <person name="Powell A.J."/>
            <person name="Barry K."/>
            <person name="Miller A.N."/>
            <person name="Grigoriev I.V."/>
            <person name="Debuchy R."/>
            <person name="Gladieux P."/>
            <person name="Hiltunen Thoren M."/>
            <person name="Johannesson H."/>
        </authorList>
    </citation>
    <scope>NUCLEOTIDE SEQUENCE</scope>
    <source>
        <strain evidence="1">CBS 560.94</strain>
    </source>
</reference>
<dbReference type="RefSeq" id="XP_062677297.1">
    <property type="nucleotide sequence ID" value="XM_062827404.1"/>
</dbReference>
<comment type="caution">
    <text evidence="1">The sequence shown here is derived from an EMBL/GenBank/DDBJ whole genome shotgun (WGS) entry which is preliminary data.</text>
</comment>
<dbReference type="SUPFAM" id="SSF54695">
    <property type="entry name" value="POZ domain"/>
    <property type="match status" value="1"/>
</dbReference>
<sequence length="352" mass="39527">MDTPITINIDPEGDLFLDATADPSNRKRFRVCSQALRRKSPVWKRMLFGPWKESKPANDKEWVVELPDDPVRPLQIILSIIHSNFDAVPGFTSIEIIHQVLIMTNKYDITSIVRPWSLQWLQIAELPSNAAAEVVKSLYIAWELGSEEVFASKLEHISLHTELDSKGRLFFDSAILLEEEEFLGPQTALDTISKIRLDLLQKLISPVHEVLDARTKQQPFCPQNNPYNPGATKACDAAVLGNIYREMVQARGAVLSEFAADINDSVVNLAAWIFSFMAKIEGIHQGPFGTAAPCAPKSKFQDLNKSIHDSIPAVVAGFMEPGYKEYMAKQRSKTGVALPPPWENHTTKRHWD</sequence>
<gene>
    <name evidence="1" type="ORF">B0H65DRAFT_476991</name>
</gene>
<protein>
    <recommendedName>
        <fullName evidence="3">BTB domain-containing protein</fullName>
    </recommendedName>
</protein>
<dbReference type="EMBL" id="JAUEPP010000008">
    <property type="protein sequence ID" value="KAK3337846.1"/>
    <property type="molecule type" value="Genomic_DNA"/>
</dbReference>
<evidence type="ECO:0000313" key="1">
    <source>
        <dbReference type="EMBL" id="KAK3337846.1"/>
    </source>
</evidence>
<dbReference type="InterPro" id="IPR011333">
    <property type="entry name" value="SKP1/BTB/POZ_sf"/>
</dbReference>
<proteinExistence type="predicted"/>
<reference evidence="1" key="2">
    <citation type="submission" date="2023-06" db="EMBL/GenBank/DDBJ databases">
        <authorList>
            <consortium name="Lawrence Berkeley National Laboratory"/>
            <person name="Haridas S."/>
            <person name="Hensen N."/>
            <person name="Bonometti L."/>
            <person name="Westerberg I."/>
            <person name="Brannstrom I.O."/>
            <person name="Guillou S."/>
            <person name="Cros-Aarteil S."/>
            <person name="Calhoun S."/>
            <person name="Kuo A."/>
            <person name="Mondo S."/>
            <person name="Pangilinan J."/>
            <person name="Riley R."/>
            <person name="Labutti K."/>
            <person name="Andreopoulos B."/>
            <person name="Lipzen A."/>
            <person name="Chen C."/>
            <person name="Yanf M."/>
            <person name="Daum C."/>
            <person name="Ng V."/>
            <person name="Clum A."/>
            <person name="Steindorff A."/>
            <person name="Ohm R."/>
            <person name="Martin F."/>
            <person name="Silar P."/>
            <person name="Natvig D."/>
            <person name="Lalanne C."/>
            <person name="Gautier V."/>
            <person name="Ament-Velasquez S.L."/>
            <person name="Kruys A."/>
            <person name="Hutchinson M.I."/>
            <person name="Powell A.J."/>
            <person name="Barry K."/>
            <person name="Miller A.N."/>
            <person name="Grigoriev I.V."/>
            <person name="Debuchy R."/>
            <person name="Gladieux P."/>
            <person name="Thoren M.H."/>
            <person name="Johannesson H."/>
        </authorList>
    </citation>
    <scope>NUCLEOTIDE SEQUENCE</scope>
    <source>
        <strain evidence="1">CBS 560.94</strain>
    </source>
</reference>